<evidence type="ECO:0000256" key="3">
    <source>
        <dbReference type="ARBA" id="ARBA00005279"/>
    </source>
</evidence>
<feature type="domain" description="Nudix hydrolase" evidence="12">
    <location>
        <begin position="176"/>
        <end position="308"/>
    </location>
</feature>
<dbReference type="InterPro" id="IPR004827">
    <property type="entry name" value="bZIP"/>
</dbReference>
<dbReference type="PROSITE" id="PS00893">
    <property type="entry name" value="NUDIX_BOX"/>
    <property type="match status" value="1"/>
</dbReference>
<dbReference type="AlphaFoldDB" id="A0A8S9ZDJ6"/>
<dbReference type="GO" id="GO:0003700">
    <property type="term" value="F:DNA-binding transcription factor activity"/>
    <property type="evidence" value="ECO:0007669"/>
    <property type="project" value="InterPro"/>
</dbReference>
<evidence type="ECO:0000313" key="14">
    <source>
        <dbReference type="Proteomes" id="UP000605970"/>
    </source>
</evidence>
<dbReference type="PROSITE" id="PS00036">
    <property type="entry name" value="BZIP_BASIC"/>
    <property type="match status" value="1"/>
</dbReference>
<feature type="compositionally biased region" description="Basic and acidic residues" evidence="10">
    <location>
        <begin position="741"/>
        <end position="759"/>
    </location>
</feature>
<keyword evidence="5" id="KW-0479">Metal-binding</keyword>
<dbReference type="InterPro" id="IPR000086">
    <property type="entry name" value="NUDIX_hydrolase_dom"/>
</dbReference>
<dbReference type="InterPro" id="IPR007722">
    <property type="entry name" value="DCP2_BoxA"/>
</dbReference>
<dbReference type="CDD" id="cd03672">
    <property type="entry name" value="NUDIX_Dcp2p_Nudt20"/>
    <property type="match status" value="1"/>
</dbReference>
<accession>A0A8S9ZDJ6</accession>
<evidence type="ECO:0000256" key="4">
    <source>
        <dbReference type="ARBA" id="ARBA00022490"/>
    </source>
</evidence>
<dbReference type="GO" id="GO:0003723">
    <property type="term" value="F:RNA binding"/>
    <property type="evidence" value="ECO:0007669"/>
    <property type="project" value="UniProtKB-KW"/>
</dbReference>
<name>A0A8S9ZDJ6_9BILA</name>
<dbReference type="Pfam" id="PF00170">
    <property type="entry name" value="bZIP_1"/>
    <property type="match status" value="1"/>
</dbReference>
<dbReference type="SMART" id="SM00338">
    <property type="entry name" value="BRLZ"/>
    <property type="match status" value="1"/>
</dbReference>
<keyword evidence="7" id="KW-0694">RNA-binding</keyword>
<dbReference type="GO" id="GO:0000184">
    <property type="term" value="P:nuclear-transcribed mRNA catabolic process, nonsense-mediated decay"/>
    <property type="evidence" value="ECO:0007669"/>
    <property type="project" value="InterPro"/>
</dbReference>
<evidence type="ECO:0000259" key="12">
    <source>
        <dbReference type="PROSITE" id="PS51462"/>
    </source>
</evidence>
<dbReference type="PROSITE" id="PS51462">
    <property type="entry name" value="NUDIX"/>
    <property type="match status" value="1"/>
</dbReference>
<dbReference type="CDD" id="cd14689">
    <property type="entry name" value="bZIP_CREB3"/>
    <property type="match status" value="1"/>
</dbReference>
<dbReference type="InterPro" id="IPR020084">
    <property type="entry name" value="NUDIX_hydrolase_CS"/>
</dbReference>
<dbReference type="SUPFAM" id="SSF140586">
    <property type="entry name" value="Dcp2 domain-like"/>
    <property type="match status" value="1"/>
</dbReference>
<evidence type="ECO:0000256" key="5">
    <source>
        <dbReference type="ARBA" id="ARBA00022723"/>
    </source>
</evidence>
<dbReference type="Proteomes" id="UP000605970">
    <property type="component" value="Unassembled WGS sequence"/>
</dbReference>
<proteinExistence type="inferred from homology"/>
<feature type="coiled-coil region" evidence="9">
    <location>
        <begin position="912"/>
        <end position="939"/>
    </location>
</feature>
<feature type="compositionally biased region" description="Low complexity" evidence="10">
    <location>
        <begin position="477"/>
        <end position="490"/>
    </location>
</feature>
<dbReference type="Pfam" id="PF05026">
    <property type="entry name" value="DCP2"/>
    <property type="match status" value="1"/>
</dbReference>
<evidence type="ECO:0000256" key="6">
    <source>
        <dbReference type="ARBA" id="ARBA00022801"/>
    </source>
</evidence>
<keyword evidence="14" id="KW-1185">Reference proteome</keyword>
<evidence type="ECO:0000259" key="11">
    <source>
        <dbReference type="PROSITE" id="PS50217"/>
    </source>
</evidence>
<keyword evidence="9" id="KW-0175">Coiled coil</keyword>
<comment type="similarity">
    <text evidence="3">Belongs to the Nudix hydrolase family. DCP2 subfamily.</text>
</comment>
<feature type="domain" description="BZIP" evidence="11">
    <location>
        <begin position="880"/>
        <end position="930"/>
    </location>
</feature>
<dbReference type="PANTHER" id="PTHR23114">
    <property type="entry name" value="M7GPPPN-MRNA HYDROLASE"/>
    <property type="match status" value="1"/>
</dbReference>
<feature type="compositionally biased region" description="Low complexity" evidence="10">
    <location>
        <begin position="14"/>
        <end position="23"/>
    </location>
</feature>
<dbReference type="OrthoDB" id="18996at2759"/>
<keyword evidence="8" id="KW-0464">Manganese</keyword>
<sequence length="960" mass="109128">MNSGQKNKSKDSKNNSSASNNETNKPKEQKKKGGKESGSSAKKQRVFINRVATNPSVGNVKILQNPQTSQMVALPHPNYFGPQIPSDVMENILFRFLYNIPENEKSDQIRVCFHIELAHWFYLDIYCPDNADPPAENCKKVGFHQFVRQVFYRCDYLDKWRDSVDMIVDAFRQYKSSVPTYGVIMLDPTLNYVLLVQGYYASTNSWGFPKGKINEGELPVECAVREAFEEVGFDSKGHLLDKVRPLQCFIGETLVRLYIATDVPMDFPFKPHLRKEIRMEASPVFMKDFQQSQFYCTTDQHITDLSSTTMLPFMTTGFEQQQQPIQHLTIQDLQQNNCINSANIFANYPDIYSLCALNQEAKENENSASSLSKEIKAEYNGSSFSELSMIKEINQQKQQQQLIQKQSQNFNNSYNNNNNSQIEVNDNSERASATNGSDITGKKMIEQQTDTGKNKERSKEAETNNNNSFTTKSPIEQNHNQQQQNQGFHPPSISVIVSHQQQQITNENFNKNNKQMDDDCWNIGGINSEVGNNVSSMLIRDEFIFQPTHCGSPPPTTTIIGGRNDGGNTDFLYDLSTTSNPLLEDTFLTSMHNNSNSSPLDNIPCSSNSFLNCTSASSAFLELQHHGDGSVGVSPCSSSTHNSVSSPDEYSLFLAQQQQQHFLQHGNIKQHFPHLLSPTIDNIEILRPIPQLIEGHSVVGQTIDMQQQQYAFLVQQHAQNSIQAIFTNEQQQQHQTSTMTQRKDENRAEVHERRNNHSDDEYDDEDDEEEMEDERVVNQIELTDVKPTLILGGNNTSSTFIGEDSCIGDYTLSPPPPPLTPPSKTRSKMHDLALKHRLISSQNLRGNGTIQLSMEEKKTLIQEGFPVPTRLPLVREEEEALKIVRRKIKNKLSAQESRRKRKEYMDMLEKRVHAYFADNNALRQKLRQLEASNRFLLIQLQQKSAAEGTNTTNNEEHPHQ</sequence>
<comment type="cofactor">
    <cofactor evidence="1">
        <name>Mn(2+)</name>
        <dbReference type="ChEBI" id="CHEBI:29035"/>
    </cofactor>
</comment>
<evidence type="ECO:0000256" key="8">
    <source>
        <dbReference type="ARBA" id="ARBA00023211"/>
    </source>
</evidence>
<dbReference type="Pfam" id="PF00293">
    <property type="entry name" value="NUDIX"/>
    <property type="match status" value="1"/>
</dbReference>
<dbReference type="GO" id="GO:0140933">
    <property type="term" value="F:5'-(N(7)-methylguanosine 5'-triphospho)-[mRNA] hydrolase activity"/>
    <property type="evidence" value="ECO:0007669"/>
    <property type="project" value="InterPro"/>
</dbReference>
<feature type="region of interest" description="Disordered" evidence="10">
    <location>
        <begin position="1"/>
        <end position="45"/>
    </location>
</feature>
<dbReference type="InterPro" id="IPR046347">
    <property type="entry name" value="bZIP_sf"/>
</dbReference>
<reference evidence="13" key="1">
    <citation type="journal article" date="2020" name="Ecol. Evol.">
        <title>Genome structure and content of the rice root-knot nematode (Meloidogyne graminicola).</title>
        <authorList>
            <person name="Phan N.T."/>
            <person name="Danchin E.G.J."/>
            <person name="Klopp C."/>
            <person name="Perfus-Barbeoch L."/>
            <person name="Kozlowski D.K."/>
            <person name="Koutsovoulos G.D."/>
            <person name="Lopez-Roques C."/>
            <person name="Bouchez O."/>
            <person name="Zahm M."/>
            <person name="Besnard G."/>
            <person name="Bellafiore S."/>
        </authorList>
    </citation>
    <scope>NUCLEOTIDE SEQUENCE</scope>
    <source>
        <strain evidence="13">VN-18</strain>
    </source>
</reference>
<dbReference type="SMART" id="SM01125">
    <property type="entry name" value="DCP2"/>
    <property type="match status" value="1"/>
</dbReference>
<gene>
    <name evidence="13" type="ORF">Mgra_00009207</name>
</gene>
<evidence type="ECO:0000256" key="2">
    <source>
        <dbReference type="ARBA" id="ARBA00004496"/>
    </source>
</evidence>
<evidence type="ECO:0000256" key="1">
    <source>
        <dbReference type="ARBA" id="ARBA00001936"/>
    </source>
</evidence>
<dbReference type="SUPFAM" id="SSF55811">
    <property type="entry name" value="Nudix"/>
    <property type="match status" value="1"/>
</dbReference>
<dbReference type="EMBL" id="JABEBT010000143">
    <property type="protein sequence ID" value="KAF7629256.1"/>
    <property type="molecule type" value="Genomic_DNA"/>
</dbReference>
<dbReference type="Gene3D" id="1.20.5.170">
    <property type="match status" value="1"/>
</dbReference>
<feature type="compositionally biased region" description="Low complexity" evidence="10">
    <location>
        <begin position="410"/>
        <end position="425"/>
    </location>
</feature>
<dbReference type="GO" id="GO:0000932">
    <property type="term" value="C:P-body"/>
    <property type="evidence" value="ECO:0007669"/>
    <property type="project" value="TreeGrafter"/>
</dbReference>
<feature type="compositionally biased region" description="Polar residues" evidence="10">
    <location>
        <begin position="463"/>
        <end position="476"/>
    </location>
</feature>
<dbReference type="Gene3D" id="1.10.10.1050">
    <property type="entry name" value="Dcp2, box A domain"/>
    <property type="match status" value="1"/>
</dbReference>
<keyword evidence="4" id="KW-0963">Cytoplasm</keyword>
<dbReference type="InterPro" id="IPR036189">
    <property type="entry name" value="DCP2_BoxA_sf"/>
</dbReference>
<dbReference type="GO" id="GO:0030145">
    <property type="term" value="F:manganese ion binding"/>
    <property type="evidence" value="ECO:0007669"/>
    <property type="project" value="InterPro"/>
</dbReference>
<evidence type="ECO:0000256" key="9">
    <source>
        <dbReference type="SAM" id="Coils"/>
    </source>
</evidence>
<comment type="subcellular location">
    <subcellularLocation>
        <location evidence="2">Cytoplasm</location>
    </subcellularLocation>
</comment>
<feature type="region of interest" description="Disordered" evidence="10">
    <location>
        <begin position="410"/>
        <end position="490"/>
    </location>
</feature>
<protein>
    <submittedName>
        <fullName evidence="13">Nudix hydrolase domain-containing protein</fullName>
    </submittedName>
</protein>
<organism evidence="13 14">
    <name type="scientific">Meloidogyne graminicola</name>
    <dbReference type="NCBI Taxonomy" id="189291"/>
    <lineage>
        <taxon>Eukaryota</taxon>
        <taxon>Metazoa</taxon>
        <taxon>Ecdysozoa</taxon>
        <taxon>Nematoda</taxon>
        <taxon>Chromadorea</taxon>
        <taxon>Rhabditida</taxon>
        <taxon>Tylenchina</taxon>
        <taxon>Tylenchomorpha</taxon>
        <taxon>Tylenchoidea</taxon>
        <taxon>Meloidogynidae</taxon>
        <taxon>Meloidogyninae</taxon>
        <taxon>Meloidogyne</taxon>
    </lineage>
</organism>
<dbReference type="InterPro" id="IPR015797">
    <property type="entry name" value="NUDIX_hydrolase-like_dom_sf"/>
</dbReference>
<keyword evidence="6 13" id="KW-0378">Hydrolase</keyword>
<dbReference type="PROSITE" id="PS50217">
    <property type="entry name" value="BZIP"/>
    <property type="match status" value="1"/>
</dbReference>
<dbReference type="SUPFAM" id="SSF57959">
    <property type="entry name" value="Leucine zipper domain"/>
    <property type="match status" value="1"/>
</dbReference>
<comment type="caution">
    <text evidence="13">The sequence shown here is derived from an EMBL/GenBank/DDBJ whole genome shotgun (WGS) entry which is preliminary data.</text>
</comment>
<feature type="region of interest" description="Disordered" evidence="10">
    <location>
        <begin position="729"/>
        <end position="774"/>
    </location>
</feature>
<evidence type="ECO:0000313" key="13">
    <source>
        <dbReference type="EMBL" id="KAF7629256.1"/>
    </source>
</evidence>
<evidence type="ECO:0000256" key="7">
    <source>
        <dbReference type="ARBA" id="ARBA00022884"/>
    </source>
</evidence>
<dbReference type="Gene3D" id="3.90.79.10">
    <property type="entry name" value="Nucleoside Triphosphate Pyrophosphohydrolase"/>
    <property type="match status" value="1"/>
</dbReference>
<feature type="compositionally biased region" description="Low complexity" evidence="10">
    <location>
        <begin position="729"/>
        <end position="740"/>
    </location>
</feature>
<feature type="compositionally biased region" description="Basic and acidic residues" evidence="10">
    <location>
        <begin position="452"/>
        <end position="462"/>
    </location>
</feature>
<dbReference type="PANTHER" id="PTHR23114:SF17">
    <property type="entry name" value="M7GPPPN-MRNA HYDROLASE"/>
    <property type="match status" value="1"/>
</dbReference>
<dbReference type="GO" id="GO:0000290">
    <property type="term" value="P:deadenylation-dependent decapping of nuclear-transcribed mRNA"/>
    <property type="evidence" value="ECO:0007669"/>
    <property type="project" value="InterPro"/>
</dbReference>
<evidence type="ECO:0000256" key="10">
    <source>
        <dbReference type="SAM" id="MobiDB-lite"/>
    </source>
</evidence>
<feature type="compositionally biased region" description="Acidic residues" evidence="10">
    <location>
        <begin position="760"/>
        <end position="773"/>
    </location>
</feature>
<dbReference type="InterPro" id="IPR044099">
    <property type="entry name" value="Dcp2_NUDIX"/>
</dbReference>